<evidence type="ECO:0000256" key="12">
    <source>
        <dbReference type="ARBA" id="ARBA00032092"/>
    </source>
</evidence>
<dbReference type="GO" id="GO:0005524">
    <property type="term" value="F:ATP binding"/>
    <property type="evidence" value="ECO:0007669"/>
    <property type="project" value="UniProtKB-KW"/>
</dbReference>
<dbReference type="PANTHER" id="PTHR42833">
    <property type="entry name" value="URIDYLATE KINASE"/>
    <property type="match status" value="1"/>
</dbReference>
<evidence type="ECO:0000256" key="13">
    <source>
        <dbReference type="ARBA" id="ARBA00047767"/>
    </source>
</evidence>
<evidence type="ECO:0000256" key="9">
    <source>
        <dbReference type="ARBA" id="ARBA00022777"/>
    </source>
</evidence>
<proteinExistence type="inferred from homology"/>
<dbReference type="RefSeq" id="WP_010881548.1">
    <property type="nucleotide sequence ID" value="NC_010741.1"/>
</dbReference>
<keyword evidence="7" id="KW-0808">Transferase</keyword>
<evidence type="ECO:0000256" key="4">
    <source>
        <dbReference type="ARBA" id="ARBA00012899"/>
    </source>
</evidence>
<dbReference type="GO" id="GO:0006225">
    <property type="term" value="P:UDP biosynthetic process"/>
    <property type="evidence" value="ECO:0007669"/>
    <property type="project" value="TreeGrafter"/>
</dbReference>
<evidence type="ECO:0000256" key="3">
    <source>
        <dbReference type="ARBA" id="ARBA00007614"/>
    </source>
</evidence>
<evidence type="ECO:0000313" key="16">
    <source>
        <dbReference type="Proteomes" id="UP000001202"/>
    </source>
</evidence>
<dbReference type="InterPro" id="IPR011817">
    <property type="entry name" value="Uridylate_kinase"/>
</dbReference>
<keyword evidence="9 15" id="KW-0418">Kinase</keyword>
<dbReference type="PANTHER" id="PTHR42833:SF4">
    <property type="entry name" value="URIDYLATE KINASE PUMPKIN, CHLOROPLASTIC"/>
    <property type="match status" value="1"/>
</dbReference>
<dbReference type="Proteomes" id="UP000001202">
    <property type="component" value="Chromosome"/>
</dbReference>
<comment type="catalytic activity">
    <reaction evidence="13">
        <text>UMP + ATP = UDP + ADP</text>
        <dbReference type="Rhea" id="RHEA:24400"/>
        <dbReference type="ChEBI" id="CHEBI:30616"/>
        <dbReference type="ChEBI" id="CHEBI:57865"/>
        <dbReference type="ChEBI" id="CHEBI:58223"/>
        <dbReference type="ChEBI" id="CHEBI:456216"/>
        <dbReference type="EC" id="2.7.4.22"/>
    </reaction>
</comment>
<dbReference type="GO" id="GO:0005737">
    <property type="term" value="C:cytoplasm"/>
    <property type="evidence" value="ECO:0007669"/>
    <property type="project" value="UniProtKB-SubCell"/>
</dbReference>
<keyword evidence="11" id="KW-0665">Pyrimidine biosynthesis</keyword>
<dbReference type="KEGG" id="tpp:TPASS_0099"/>
<dbReference type="EMBL" id="CP000805">
    <property type="protein sequence ID" value="ACD70526.1"/>
    <property type="molecule type" value="Genomic_DNA"/>
</dbReference>
<evidence type="ECO:0000256" key="5">
    <source>
        <dbReference type="ARBA" id="ARBA00016403"/>
    </source>
</evidence>
<dbReference type="GO" id="GO:0033862">
    <property type="term" value="F:UMP kinase activity"/>
    <property type="evidence" value="ECO:0007669"/>
    <property type="project" value="UniProtKB-EC"/>
</dbReference>
<evidence type="ECO:0000256" key="7">
    <source>
        <dbReference type="ARBA" id="ARBA00022679"/>
    </source>
</evidence>
<dbReference type="PATRIC" id="fig|455434.6.peg.100"/>
<gene>
    <name evidence="15" type="primary">smbA</name>
    <name evidence="15" type="ordered locus">TPASS_0099</name>
</gene>
<evidence type="ECO:0000256" key="1">
    <source>
        <dbReference type="ARBA" id="ARBA00004496"/>
    </source>
</evidence>
<dbReference type="CDD" id="cd04253">
    <property type="entry name" value="AAK_UMPK-PyrH-Pf"/>
    <property type="match status" value="1"/>
</dbReference>
<name>A0A0H3BJR8_TREPS</name>
<feature type="domain" description="Aspartate/glutamate/uridylate kinase" evidence="14">
    <location>
        <begin position="1"/>
        <end position="227"/>
    </location>
</feature>
<dbReference type="Gene3D" id="3.40.1160.10">
    <property type="entry name" value="Acetylglutamate kinase-like"/>
    <property type="match status" value="1"/>
</dbReference>
<organism evidence="15 16">
    <name type="scientific">Treponema pallidum subsp. pallidum (strain SS14)</name>
    <dbReference type="NCBI Taxonomy" id="455434"/>
    <lineage>
        <taxon>Bacteria</taxon>
        <taxon>Pseudomonadati</taxon>
        <taxon>Spirochaetota</taxon>
        <taxon>Spirochaetia</taxon>
        <taxon>Spirochaetales</taxon>
        <taxon>Treponemataceae</taxon>
        <taxon>Treponema</taxon>
    </lineage>
</organism>
<comment type="pathway">
    <text evidence="2">Pyrimidine metabolism; CTP biosynthesis via de novo pathway; UDP from UMP (UMPK route): step 1/1.</text>
</comment>
<evidence type="ECO:0000256" key="2">
    <source>
        <dbReference type="ARBA" id="ARBA00004791"/>
    </source>
</evidence>
<accession>A0A0H3BJR8</accession>
<evidence type="ECO:0000256" key="6">
    <source>
        <dbReference type="ARBA" id="ARBA00022490"/>
    </source>
</evidence>
<keyword evidence="6" id="KW-0963">Cytoplasm</keyword>
<evidence type="ECO:0000256" key="8">
    <source>
        <dbReference type="ARBA" id="ARBA00022741"/>
    </source>
</evidence>
<evidence type="ECO:0000256" key="10">
    <source>
        <dbReference type="ARBA" id="ARBA00022840"/>
    </source>
</evidence>
<reference evidence="15 16" key="1">
    <citation type="journal article" date="2008" name="BMC Microbiol.">
        <title>Complete genome sequence of Treponema pallidum ssp. pallidum strain SS14 determined with oligonucleotide arrays.</title>
        <authorList>
            <person name="Matejkova P."/>
            <person name="Strouhal M."/>
            <person name="Smajs D."/>
            <person name="Norris S.J."/>
            <person name="Palzkill T."/>
            <person name="Petrosino J.F."/>
            <person name="Sodergren E."/>
            <person name="Norton J.E."/>
            <person name="Singh J."/>
            <person name="Richmond T.A."/>
            <person name="Molla M.N."/>
            <person name="Albert T.J."/>
            <person name="Weinstock G.M."/>
        </authorList>
    </citation>
    <scope>NUCLEOTIDE SEQUENCE [LARGE SCALE GENOMIC DNA]</scope>
    <source>
        <strain evidence="15 16">SS14</strain>
    </source>
</reference>
<comment type="similarity">
    <text evidence="3">Belongs to the UMP kinase family.</text>
</comment>
<dbReference type="UniPathway" id="UPA00159">
    <property type="reaction ID" value="UER00275"/>
</dbReference>
<dbReference type="InterPro" id="IPR036393">
    <property type="entry name" value="AceGlu_kinase-like_sf"/>
</dbReference>
<dbReference type="SUPFAM" id="SSF53633">
    <property type="entry name" value="Carbamate kinase-like"/>
    <property type="match status" value="1"/>
</dbReference>
<comment type="subcellular location">
    <subcellularLocation>
        <location evidence="1">Cytoplasm</location>
    </subcellularLocation>
</comment>
<dbReference type="PIRSF" id="PIRSF005650">
    <property type="entry name" value="Uridylate_kin"/>
    <property type="match status" value="1"/>
</dbReference>
<dbReference type="EC" id="2.7.4.22" evidence="4"/>
<dbReference type="GeneID" id="93875893"/>
<keyword evidence="8" id="KW-0547">Nucleotide-binding</keyword>
<dbReference type="AlphaFoldDB" id="A0A0H3BJR8"/>
<evidence type="ECO:0000259" key="14">
    <source>
        <dbReference type="Pfam" id="PF00696"/>
    </source>
</evidence>
<protein>
    <recommendedName>
        <fullName evidence="5">Uridylate kinase</fullName>
        <ecNumber evidence="4">2.7.4.22</ecNumber>
    </recommendedName>
    <alternativeName>
        <fullName evidence="12">Uridine monophosphate kinase</fullName>
    </alternativeName>
</protein>
<sequence length="251" mass="27299">MVTVLSLGGSIVAPETPDIELLGRFVRSVQRYLYEDASRKLIVVSGGGAPARTYQNAYRALRRSLSSPACAKPAHEGDNQEDRELYATAEHVELDWIGIMATRLNAQLLKSLFGILCPNPVVYDPTAANVFSGQVLVAAGWKPGFSTDTDAVLLAERYSAKTVINLSDVAHVYTGDPRSDKDAKALTSLSWDDFLLLVDKEWVPGSHVPFDPVASVRAKKSGIQVICATGRDLPNLERILNRQEFVGTTIG</sequence>
<evidence type="ECO:0000256" key="11">
    <source>
        <dbReference type="ARBA" id="ARBA00022975"/>
    </source>
</evidence>
<dbReference type="InterPro" id="IPR011818">
    <property type="entry name" value="Uridylate_kinase_arch/spir"/>
</dbReference>
<evidence type="ECO:0000313" key="15">
    <source>
        <dbReference type="EMBL" id="ACD70526.1"/>
    </source>
</evidence>
<dbReference type="GO" id="GO:0044210">
    <property type="term" value="P:'de novo' CTP biosynthetic process"/>
    <property type="evidence" value="ECO:0007669"/>
    <property type="project" value="UniProtKB-UniPathway"/>
</dbReference>
<dbReference type="InterPro" id="IPR001048">
    <property type="entry name" value="Asp/Glu/Uridylate_kinase"/>
</dbReference>
<dbReference type="Pfam" id="PF00696">
    <property type="entry name" value="AA_kinase"/>
    <property type="match status" value="1"/>
</dbReference>
<keyword evidence="10" id="KW-0067">ATP-binding</keyword>